<evidence type="ECO:0000313" key="1">
    <source>
        <dbReference type="EMBL" id="KAF9446289.1"/>
    </source>
</evidence>
<proteinExistence type="predicted"/>
<keyword evidence="2" id="KW-1185">Reference proteome</keyword>
<dbReference type="AlphaFoldDB" id="A0A9P6C289"/>
<gene>
    <name evidence="1" type="ORF">P691DRAFT_673921</name>
</gene>
<accession>A0A9P6C289</accession>
<feature type="non-terminal residue" evidence="1">
    <location>
        <position position="79"/>
    </location>
</feature>
<reference evidence="1" key="1">
    <citation type="submission" date="2020-11" db="EMBL/GenBank/DDBJ databases">
        <authorList>
            <consortium name="DOE Joint Genome Institute"/>
            <person name="Ahrendt S."/>
            <person name="Riley R."/>
            <person name="Andreopoulos W."/>
            <person name="Labutti K."/>
            <person name="Pangilinan J."/>
            <person name="Ruiz-Duenas F.J."/>
            <person name="Barrasa J.M."/>
            <person name="Sanchez-Garcia M."/>
            <person name="Camarero S."/>
            <person name="Miyauchi S."/>
            <person name="Serrano A."/>
            <person name="Linde D."/>
            <person name="Babiker R."/>
            <person name="Drula E."/>
            <person name="Ayuso-Fernandez I."/>
            <person name="Pacheco R."/>
            <person name="Padilla G."/>
            <person name="Ferreira P."/>
            <person name="Barriuso J."/>
            <person name="Kellner H."/>
            <person name="Castanera R."/>
            <person name="Alfaro M."/>
            <person name="Ramirez L."/>
            <person name="Pisabarro A.G."/>
            <person name="Kuo A."/>
            <person name="Tritt A."/>
            <person name="Lipzen A."/>
            <person name="He G."/>
            <person name="Yan M."/>
            <person name="Ng V."/>
            <person name="Cullen D."/>
            <person name="Martin F."/>
            <person name="Rosso M.-N."/>
            <person name="Henrissat B."/>
            <person name="Hibbett D."/>
            <person name="Martinez A.T."/>
            <person name="Grigoriev I.V."/>
        </authorList>
    </citation>
    <scope>NUCLEOTIDE SEQUENCE</scope>
    <source>
        <strain evidence="1">MF-IS2</strain>
    </source>
</reference>
<protein>
    <submittedName>
        <fullName evidence="1">Uncharacterized protein</fullName>
    </submittedName>
</protein>
<dbReference type="Proteomes" id="UP000807342">
    <property type="component" value="Unassembled WGS sequence"/>
</dbReference>
<sequence length="79" mass="9418">MKHNINTVGETLTLARTEISHNHQNDTECECEMCLKLEREHRCQNPNTCIKQAQKLLNKLQTKWKPQKEPEENETEENW</sequence>
<name>A0A9P6C289_9AGAR</name>
<dbReference type="EMBL" id="MU151253">
    <property type="protein sequence ID" value="KAF9446289.1"/>
    <property type="molecule type" value="Genomic_DNA"/>
</dbReference>
<evidence type="ECO:0000313" key="2">
    <source>
        <dbReference type="Proteomes" id="UP000807342"/>
    </source>
</evidence>
<dbReference type="OrthoDB" id="3253907at2759"/>
<comment type="caution">
    <text evidence="1">The sequence shown here is derived from an EMBL/GenBank/DDBJ whole genome shotgun (WGS) entry which is preliminary data.</text>
</comment>
<organism evidence="1 2">
    <name type="scientific">Macrolepiota fuliginosa MF-IS2</name>
    <dbReference type="NCBI Taxonomy" id="1400762"/>
    <lineage>
        <taxon>Eukaryota</taxon>
        <taxon>Fungi</taxon>
        <taxon>Dikarya</taxon>
        <taxon>Basidiomycota</taxon>
        <taxon>Agaricomycotina</taxon>
        <taxon>Agaricomycetes</taxon>
        <taxon>Agaricomycetidae</taxon>
        <taxon>Agaricales</taxon>
        <taxon>Agaricineae</taxon>
        <taxon>Agaricaceae</taxon>
        <taxon>Macrolepiota</taxon>
    </lineage>
</organism>